<name>A0A172JGC1_9CAUD</name>
<sequence>MQNTPRTLRHRRIQGLLSKLKSTKCPNGFRTKCPRWKAALIGLLLTFSLTISGCASESNQRVEPRKVTVDASLMVTPNLTNEMLNVLSPSD</sequence>
<protein>
    <recommendedName>
        <fullName evidence="3">O-spanin</fullName>
    </recommendedName>
</protein>
<organism evidence="1 2">
    <name type="scientific">Citrobacter phage SH3</name>
    <dbReference type="NCBI Taxonomy" id="1805466"/>
    <lineage>
        <taxon>Viruses</taxon>
        <taxon>Duplodnaviria</taxon>
        <taxon>Heunggongvirae</taxon>
        <taxon>Uroviricota</taxon>
        <taxon>Caudoviricetes</taxon>
        <taxon>Autographivirales</taxon>
        <taxon>Autotranscriptaviridae</taxon>
        <taxon>Studiervirinae</taxon>
        <taxon>Kayfunavirus</taxon>
        <taxon>Kayfunavirus SH3</taxon>
    </lineage>
</organism>
<reference evidence="1 2" key="1">
    <citation type="submission" date="2016-02" db="EMBL/GenBank/DDBJ databases">
        <title>Characterization of five Podoviridae phages infecting Citrobacter freundii.</title>
        <authorList>
            <person name="Hamdi S."/>
            <person name="Rousseau G.M."/>
            <person name="Labrie S.J."/>
            <person name="Saied Kourda R."/>
            <person name="Tremblay D.M."/>
            <person name="Moineau S."/>
            <person name="Ben Slama K."/>
        </authorList>
    </citation>
    <scope>NUCLEOTIDE SEQUENCE [LARGE SCALE GENOMIC DNA]</scope>
</reference>
<evidence type="ECO:0000313" key="2">
    <source>
        <dbReference type="Proteomes" id="UP000203683"/>
    </source>
</evidence>
<dbReference type="RefSeq" id="YP_009292512.1">
    <property type="nucleotide sequence ID" value="NC_031123.1"/>
</dbReference>
<dbReference type="Proteomes" id="UP000203683">
    <property type="component" value="Segment"/>
</dbReference>
<dbReference type="GeneID" id="29059104"/>
<dbReference type="Pfam" id="PF17531">
    <property type="entry name" value="O_Spanin_T7"/>
    <property type="match status" value="1"/>
</dbReference>
<gene>
    <name evidence="1" type="ORF">sh3_0045</name>
</gene>
<dbReference type="InterPro" id="IPR020130">
    <property type="entry name" value="O-spanin_T7likevirus"/>
</dbReference>
<dbReference type="GO" id="GO:0019076">
    <property type="term" value="P:viral release from host cell"/>
    <property type="evidence" value="ECO:0007669"/>
    <property type="project" value="InterPro"/>
</dbReference>
<dbReference type="EMBL" id="KU687349">
    <property type="protein sequence ID" value="AMR59551.1"/>
    <property type="molecule type" value="Genomic_DNA"/>
</dbReference>
<dbReference type="KEGG" id="vg:29059104"/>
<evidence type="ECO:0008006" key="3">
    <source>
        <dbReference type="Google" id="ProtNLM"/>
    </source>
</evidence>
<accession>A0A172JGC1</accession>
<dbReference type="OrthoDB" id="25588at10239"/>
<proteinExistence type="predicted"/>
<evidence type="ECO:0000313" key="1">
    <source>
        <dbReference type="EMBL" id="AMR59551.1"/>
    </source>
</evidence>
<keyword evidence="2" id="KW-1185">Reference proteome</keyword>